<comment type="caution">
    <text evidence="2">The sequence shown here is derived from an EMBL/GenBank/DDBJ whole genome shotgun (WGS) entry which is preliminary data.</text>
</comment>
<sequence length="277" mass="29136">MAAPNSAGTWRIVPASTIGPNHVKLGAQNQDAMKCEPLPSGAQVLAVADGAGSQPRSALGALFAVEAAADAGQEIFGGRLPGTADEWRAAAARYTELCVAWFDQRVESAVEDINRQAVARGTSAKAARAQFATTVLAVVMAPPWFCCVSVGDGFVVVGRDPGGAHLVVPPPVDRGDAGQTVFLTSSGREAWLRREVLYDPAVYGVALCTDGLIEGLLDYDHGPNGDLLPMAPASFTGYFRYFANPANDANELTRKLLSQEFAGTSGDDKTMILAVRR</sequence>
<accession>A0A6V8KV64</accession>
<dbReference type="SUPFAM" id="SSF81606">
    <property type="entry name" value="PP2C-like"/>
    <property type="match status" value="1"/>
</dbReference>
<dbReference type="RefSeq" id="WP_173070905.1">
    <property type="nucleotide sequence ID" value="NZ_BAABGO010000009.1"/>
</dbReference>
<dbReference type="EMBL" id="BLPF01000004">
    <property type="protein sequence ID" value="GFJ85697.1"/>
    <property type="molecule type" value="Genomic_DNA"/>
</dbReference>
<evidence type="ECO:0000259" key="1">
    <source>
        <dbReference type="Pfam" id="PF13672"/>
    </source>
</evidence>
<protein>
    <recommendedName>
        <fullName evidence="1">PPM-type phosphatase domain-containing protein</fullName>
    </recommendedName>
</protein>
<dbReference type="AlphaFoldDB" id="A0A6V8KV64"/>
<dbReference type="Proteomes" id="UP000482800">
    <property type="component" value="Unassembled WGS sequence"/>
</dbReference>
<name>A0A6V8KV64_9ACTN</name>
<reference evidence="2 3" key="1">
    <citation type="submission" date="2020-03" db="EMBL/GenBank/DDBJ databases">
        <title>Whole genome shotgun sequence of Phytohabitans houttuyneae NBRC 108639.</title>
        <authorList>
            <person name="Komaki H."/>
            <person name="Tamura T."/>
        </authorList>
    </citation>
    <scope>NUCLEOTIDE SEQUENCE [LARGE SCALE GENOMIC DNA]</scope>
    <source>
        <strain evidence="2 3">NBRC 108639</strain>
    </source>
</reference>
<dbReference type="Gene3D" id="3.60.40.10">
    <property type="entry name" value="PPM-type phosphatase domain"/>
    <property type="match status" value="1"/>
</dbReference>
<dbReference type="InterPro" id="IPR001932">
    <property type="entry name" value="PPM-type_phosphatase-like_dom"/>
</dbReference>
<evidence type="ECO:0000313" key="3">
    <source>
        <dbReference type="Proteomes" id="UP000482800"/>
    </source>
</evidence>
<evidence type="ECO:0000313" key="2">
    <source>
        <dbReference type="EMBL" id="GFJ85697.1"/>
    </source>
</evidence>
<organism evidence="2 3">
    <name type="scientific">Phytohabitans houttuyneae</name>
    <dbReference type="NCBI Taxonomy" id="1076126"/>
    <lineage>
        <taxon>Bacteria</taxon>
        <taxon>Bacillati</taxon>
        <taxon>Actinomycetota</taxon>
        <taxon>Actinomycetes</taxon>
        <taxon>Micromonosporales</taxon>
        <taxon>Micromonosporaceae</taxon>
    </lineage>
</organism>
<feature type="domain" description="PPM-type phosphatase" evidence="1">
    <location>
        <begin position="18"/>
        <end position="250"/>
    </location>
</feature>
<dbReference type="InterPro" id="IPR036457">
    <property type="entry name" value="PPM-type-like_dom_sf"/>
</dbReference>
<proteinExistence type="predicted"/>
<keyword evidence="3" id="KW-1185">Reference proteome</keyword>
<gene>
    <name evidence="2" type="primary">yegK</name>
    <name evidence="2" type="ORF">Phou_098770</name>
</gene>
<reference evidence="2 3" key="2">
    <citation type="submission" date="2020-03" db="EMBL/GenBank/DDBJ databases">
        <authorList>
            <person name="Ichikawa N."/>
            <person name="Kimura A."/>
            <person name="Kitahashi Y."/>
            <person name="Uohara A."/>
        </authorList>
    </citation>
    <scope>NUCLEOTIDE SEQUENCE [LARGE SCALE GENOMIC DNA]</scope>
    <source>
        <strain evidence="2 3">NBRC 108639</strain>
    </source>
</reference>
<dbReference type="Pfam" id="PF13672">
    <property type="entry name" value="PP2C_2"/>
    <property type="match status" value="1"/>
</dbReference>